<evidence type="ECO:0000256" key="1">
    <source>
        <dbReference type="ARBA" id="ARBA00004613"/>
    </source>
</evidence>
<evidence type="ECO:0000313" key="3">
    <source>
        <dbReference type="EMBL" id="PSJ60039.1"/>
    </source>
</evidence>
<proteinExistence type="predicted"/>
<dbReference type="AlphaFoldDB" id="A0A2P7SC31"/>
<dbReference type="InterPro" id="IPR018511">
    <property type="entry name" value="Hemolysin-typ_Ca-bd_CS"/>
</dbReference>
<dbReference type="PANTHER" id="PTHR38340">
    <property type="entry name" value="S-LAYER PROTEIN"/>
    <property type="match status" value="1"/>
</dbReference>
<accession>A0A2P7SC31</accession>
<dbReference type="InterPro" id="IPR011049">
    <property type="entry name" value="Serralysin-like_metalloprot_C"/>
</dbReference>
<protein>
    <recommendedName>
        <fullName evidence="5">Calcium-binding protein</fullName>
    </recommendedName>
</protein>
<dbReference type="SUPFAM" id="SSF51120">
    <property type="entry name" value="beta-Roll"/>
    <property type="match status" value="4"/>
</dbReference>
<evidence type="ECO:0008006" key="5">
    <source>
        <dbReference type="Google" id="ProtNLM"/>
    </source>
</evidence>
<dbReference type="PANTHER" id="PTHR38340:SF1">
    <property type="entry name" value="S-LAYER PROTEIN"/>
    <property type="match status" value="1"/>
</dbReference>
<dbReference type="GO" id="GO:0005509">
    <property type="term" value="F:calcium ion binding"/>
    <property type="evidence" value="ECO:0007669"/>
    <property type="project" value="InterPro"/>
</dbReference>
<organism evidence="3 4">
    <name type="scientific">Kumtagia ephedrae</name>
    <dbReference type="NCBI Taxonomy" id="2116701"/>
    <lineage>
        <taxon>Bacteria</taxon>
        <taxon>Pseudomonadati</taxon>
        <taxon>Pseudomonadota</taxon>
        <taxon>Alphaproteobacteria</taxon>
        <taxon>Hyphomicrobiales</taxon>
        <taxon>Phyllobacteriaceae</taxon>
        <taxon>Kumtagia</taxon>
    </lineage>
</organism>
<sequence>MLVSQFASGVSPEFSLVRVGNQVVATLYYGLEGTSTWNGDITASIGTYQASATQKSAPPLDLEFYATLATGITTDGAFMLHDNNAGIELTREFTVTRYTVAGSFTGTNKADYVFGSTYGDTFQSLGAGDVFEGGMGDDLYRVYSADVRIIEDAGQGTNDRVAAGVSYTLAAGVEIEQLTTNGAAGTAAINLTGNLLAQSITGNAGANILSSGGGQADRLSGLAGNDTYRVYNAADVVVEAAGNGTADRVMAAVSYKLAAGAEIELLTTNGVTGTAKINLTGNEFGQTIIGNAANNLLEGGGGDDTLSGGGGNDTLRGGTGNDTYLVDSSDQIGEGGVGNDRVIASSSFDIGSDNGIEWMMTSDAKGTGAINLYGSNSSQTIIGNAGANMLFGRGGDDILIGGAGADRLEGDVYPGGYGNDTASYETASEAVTVDVSDMAANTGDAAGDVFVSIEKIIGTSFDDTLKGAGHMEAIYGGAGSDTIDAGKVGANNPNLDGGAGYDYIYGSRFNDRIRLNADGGYAAGGLGNDFYHVTGAANEDIVEVAGQGTKDVVATSSSYVLSADLDIEVMQTTNRNGTTAINLTGNQLRQSQILGNAGSNVLDGKGGSDVLDGAAGKDFFAFTTALAADNVDTILNFSAVDDTIRLENAIFTALTATGPLAASAFRADTTGLAQDADDRIIYETTTGRLFYDEDGVGGASAIQFAVLSGTPTITNADFQVI</sequence>
<dbReference type="PRINTS" id="PR00313">
    <property type="entry name" value="CABNDNGRPT"/>
</dbReference>
<dbReference type="Gene3D" id="2.150.10.10">
    <property type="entry name" value="Serralysin-like metalloprotease, C-terminal"/>
    <property type="match status" value="4"/>
</dbReference>
<evidence type="ECO:0000313" key="4">
    <source>
        <dbReference type="Proteomes" id="UP000241229"/>
    </source>
</evidence>
<reference evidence="3 4" key="1">
    <citation type="submission" date="2018-03" db="EMBL/GenBank/DDBJ databases">
        <title>The draft genome of Mesorhizobium sp. 6GN-30.</title>
        <authorList>
            <person name="Liu L."/>
            <person name="Li L."/>
            <person name="Wang T."/>
            <person name="Zhang X."/>
            <person name="Liang L."/>
        </authorList>
    </citation>
    <scope>NUCLEOTIDE SEQUENCE [LARGE SCALE GENOMIC DNA]</scope>
    <source>
        <strain evidence="3 4">6GN30</strain>
    </source>
</reference>
<gene>
    <name evidence="3" type="ORF">C7I84_12115</name>
</gene>
<dbReference type="Proteomes" id="UP000241229">
    <property type="component" value="Unassembled WGS sequence"/>
</dbReference>
<dbReference type="EMBL" id="PXYK01000010">
    <property type="protein sequence ID" value="PSJ60039.1"/>
    <property type="molecule type" value="Genomic_DNA"/>
</dbReference>
<dbReference type="Pfam" id="PF00353">
    <property type="entry name" value="HemolysinCabind"/>
    <property type="match status" value="6"/>
</dbReference>
<keyword evidence="2" id="KW-0964">Secreted</keyword>
<comment type="subcellular location">
    <subcellularLocation>
        <location evidence="1">Secreted</location>
    </subcellularLocation>
</comment>
<dbReference type="InterPro" id="IPR050557">
    <property type="entry name" value="RTX_toxin/Mannuronan_C5-epim"/>
</dbReference>
<dbReference type="RefSeq" id="WP_106772452.1">
    <property type="nucleotide sequence ID" value="NZ_PXYK01000010.1"/>
</dbReference>
<name>A0A2P7SC31_9HYPH</name>
<dbReference type="GO" id="GO:0005576">
    <property type="term" value="C:extracellular region"/>
    <property type="evidence" value="ECO:0007669"/>
    <property type="project" value="UniProtKB-SubCell"/>
</dbReference>
<dbReference type="PROSITE" id="PS00330">
    <property type="entry name" value="HEMOLYSIN_CALCIUM"/>
    <property type="match status" value="1"/>
</dbReference>
<keyword evidence="4" id="KW-1185">Reference proteome</keyword>
<comment type="caution">
    <text evidence="3">The sequence shown here is derived from an EMBL/GenBank/DDBJ whole genome shotgun (WGS) entry which is preliminary data.</text>
</comment>
<dbReference type="InterPro" id="IPR001343">
    <property type="entry name" value="Hemolysn_Ca-bd"/>
</dbReference>
<evidence type="ECO:0000256" key="2">
    <source>
        <dbReference type="ARBA" id="ARBA00022525"/>
    </source>
</evidence>